<evidence type="ECO:0000313" key="1">
    <source>
        <dbReference type="EMBL" id="MBA4645277.1"/>
    </source>
</evidence>
<accession>A0A7C8ZL61</accession>
<reference evidence="1" key="1">
    <citation type="journal article" date="2013" name="J. Plant Res.">
        <title>Effect of fungi and light on seed germination of three Opuntia species from semiarid lands of central Mexico.</title>
        <authorList>
            <person name="Delgado-Sanchez P."/>
            <person name="Jimenez-Bremont J.F."/>
            <person name="Guerrero-Gonzalez Mde L."/>
            <person name="Flores J."/>
        </authorList>
    </citation>
    <scope>NUCLEOTIDE SEQUENCE</scope>
    <source>
        <tissue evidence="1">Cladode</tissue>
    </source>
</reference>
<dbReference type="EMBL" id="GISG01141682">
    <property type="protein sequence ID" value="MBA4645277.1"/>
    <property type="molecule type" value="Transcribed_RNA"/>
</dbReference>
<proteinExistence type="predicted"/>
<organism evidence="1">
    <name type="scientific">Opuntia streptacantha</name>
    <name type="common">Prickly pear cactus</name>
    <name type="synonym">Opuntia cardona</name>
    <dbReference type="NCBI Taxonomy" id="393608"/>
    <lineage>
        <taxon>Eukaryota</taxon>
        <taxon>Viridiplantae</taxon>
        <taxon>Streptophyta</taxon>
        <taxon>Embryophyta</taxon>
        <taxon>Tracheophyta</taxon>
        <taxon>Spermatophyta</taxon>
        <taxon>Magnoliopsida</taxon>
        <taxon>eudicotyledons</taxon>
        <taxon>Gunneridae</taxon>
        <taxon>Pentapetalae</taxon>
        <taxon>Caryophyllales</taxon>
        <taxon>Cactineae</taxon>
        <taxon>Cactaceae</taxon>
        <taxon>Opuntioideae</taxon>
        <taxon>Opuntia</taxon>
    </lineage>
</organism>
<protein>
    <submittedName>
        <fullName evidence="1">Uncharacterized protein</fullName>
    </submittedName>
</protein>
<reference evidence="1" key="2">
    <citation type="submission" date="2020-07" db="EMBL/GenBank/DDBJ databases">
        <authorList>
            <person name="Vera ALvarez R."/>
            <person name="Arias-Moreno D.M."/>
            <person name="Jimenez-Jacinto V."/>
            <person name="Jimenez-Bremont J.F."/>
            <person name="Swaminathan K."/>
            <person name="Moose S.P."/>
            <person name="Guerrero-Gonzalez M.L."/>
            <person name="Marino-Ramirez L."/>
            <person name="Landsman D."/>
            <person name="Rodriguez-Kessler M."/>
            <person name="Delgado-Sanchez P."/>
        </authorList>
    </citation>
    <scope>NUCLEOTIDE SEQUENCE</scope>
    <source>
        <tissue evidence="1">Cladode</tissue>
    </source>
</reference>
<sequence length="150" mass="16914">MGGLNLERAFTMKRNRNLSFGLGWRAIVRHRQRQAVSTSNVVEGFKYGGIKRRRADISLAPKKKDLHITSSKGTVPLVPAVLSYSWCTQVTRGGSRAQRRCRFQMGWTESWPPRAISATAFMNCIIPVPSAIVWLNLHAKIKPPHFNIVT</sequence>
<name>A0A7C8ZL61_OPUST</name>
<dbReference type="AlphaFoldDB" id="A0A7C8ZL61"/>